<gene>
    <name evidence="2" type="ORF">ACFPN6_30140</name>
</gene>
<dbReference type="RefSeq" id="WP_344643620.1">
    <property type="nucleotide sequence ID" value="NZ_BAAASS010000005.1"/>
</dbReference>
<accession>A0ABW0DE39</accession>
<name>A0ABW0DE39_STRFI</name>
<feature type="region of interest" description="Disordered" evidence="1">
    <location>
        <begin position="37"/>
        <end position="80"/>
    </location>
</feature>
<keyword evidence="3" id="KW-1185">Reference proteome</keyword>
<dbReference type="EMBL" id="JBHSKL010000044">
    <property type="protein sequence ID" value="MFC5228748.1"/>
    <property type="molecule type" value="Genomic_DNA"/>
</dbReference>
<protein>
    <submittedName>
        <fullName evidence="2">Uncharacterized protein</fullName>
    </submittedName>
</protein>
<evidence type="ECO:0000313" key="2">
    <source>
        <dbReference type="EMBL" id="MFC5228748.1"/>
    </source>
</evidence>
<comment type="caution">
    <text evidence="2">The sequence shown here is derived from an EMBL/GenBank/DDBJ whole genome shotgun (WGS) entry which is preliminary data.</text>
</comment>
<sequence>MGADDYTRPASRRMMTADLRAQYPRDTEDQAVLRLLTRNAPLGPPELPDPVALRSRARRPGAAPRRRPVRTGSPAAFWSK</sequence>
<feature type="compositionally biased region" description="Basic residues" evidence="1">
    <location>
        <begin position="55"/>
        <end position="69"/>
    </location>
</feature>
<dbReference type="Proteomes" id="UP001596156">
    <property type="component" value="Unassembled WGS sequence"/>
</dbReference>
<evidence type="ECO:0000313" key="3">
    <source>
        <dbReference type="Proteomes" id="UP001596156"/>
    </source>
</evidence>
<reference evidence="3" key="1">
    <citation type="journal article" date="2019" name="Int. J. Syst. Evol. Microbiol.">
        <title>The Global Catalogue of Microorganisms (GCM) 10K type strain sequencing project: providing services to taxonomists for standard genome sequencing and annotation.</title>
        <authorList>
            <consortium name="The Broad Institute Genomics Platform"/>
            <consortium name="The Broad Institute Genome Sequencing Center for Infectious Disease"/>
            <person name="Wu L."/>
            <person name="Ma J."/>
        </authorList>
    </citation>
    <scope>NUCLEOTIDE SEQUENCE [LARGE SCALE GENOMIC DNA]</scope>
    <source>
        <strain evidence="3">CCM 8479</strain>
    </source>
</reference>
<organism evidence="2 3">
    <name type="scientific">Streptomyces fimbriatus</name>
    <dbReference type="NCBI Taxonomy" id="68197"/>
    <lineage>
        <taxon>Bacteria</taxon>
        <taxon>Bacillati</taxon>
        <taxon>Actinomycetota</taxon>
        <taxon>Actinomycetes</taxon>
        <taxon>Kitasatosporales</taxon>
        <taxon>Streptomycetaceae</taxon>
        <taxon>Streptomyces</taxon>
    </lineage>
</organism>
<proteinExistence type="predicted"/>
<evidence type="ECO:0000256" key="1">
    <source>
        <dbReference type="SAM" id="MobiDB-lite"/>
    </source>
</evidence>